<dbReference type="RefSeq" id="WP_345262236.1">
    <property type="nucleotide sequence ID" value="NZ_BAABIM010000001.1"/>
</dbReference>
<gene>
    <name evidence="1" type="ORF">GCM10023226_02580</name>
</gene>
<evidence type="ECO:0000313" key="1">
    <source>
        <dbReference type="EMBL" id="GAA4669634.1"/>
    </source>
</evidence>
<sequence>MTDDLELDDAEMDALLAEWDELDQLGAEYLAERVPDVGAELALEDERWLAQVAASMFPSEAPEEGEIEGIAALMALEHVDWLGLALGAWRRGGGSGLDAQQVQDDMIALEDVEGDLEDPDGHLQVTEAALLHVAPRWHELGVLDDQDQVTERGAWGLPRALFRAWNGSDRAAS</sequence>
<accession>A0ABP8VR54</accession>
<proteinExistence type="predicted"/>
<keyword evidence="2" id="KW-1185">Reference proteome</keyword>
<protein>
    <recommendedName>
        <fullName evidence="3">DUF4274 domain-containing protein</fullName>
    </recommendedName>
</protein>
<name>A0ABP8VR54_9ACTN</name>
<comment type="caution">
    <text evidence="1">The sequence shown here is derived from an EMBL/GenBank/DDBJ whole genome shotgun (WGS) entry which is preliminary data.</text>
</comment>
<organism evidence="1 2">
    <name type="scientific">Nocardioides nanhaiensis</name>
    <dbReference type="NCBI Taxonomy" id="1476871"/>
    <lineage>
        <taxon>Bacteria</taxon>
        <taxon>Bacillati</taxon>
        <taxon>Actinomycetota</taxon>
        <taxon>Actinomycetes</taxon>
        <taxon>Propionibacteriales</taxon>
        <taxon>Nocardioidaceae</taxon>
        <taxon>Nocardioides</taxon>
    </lineage>
</organism>
<reference evidence="2" key="1">
    <citation type="journal article" date="2019" name="Int. J. Syst. Evol. Microbiol.">
        <title>The Global Catalogue of Microorganisms (GCM) 10K type strain sequencing project: providing services to taxonomists for standard genome sequencing and annotation.</title>
        <authorList>
            <consortium name="The Broad Institute Genomics Platform"/>
            <consortium name="The Broad Institute Genome Sequencing Center for Infectious Disease"/>
            <person name="Wu L."/>
            <person name="Ma J."/>
        </authorList>
    </citation>
    <scope>NUCLEOTIDE SEQUENCE [LARGE SCALE GENOMIC DNA]</scope>
    <source>
        <strain evidence="2">JCM 18127</strain>
    </source>
</reference>
<dbReference type="EMBL" id="BAABIM010000001">
    <property type="protein sequence ID" value="GAA4669634.1"/>
    <property type="molecule type" value="Genomic_DNA"/>
</dbReference>
<dbReference type="Proteomes" id="UP001500621">
    <property type="component" value="Unassembled WGS sequence"/>
</dbReference>
<evidence type="ECO:0000313" key="2">
    <source>
        <dbReference type="Proteomes" id="UP001500621"/>
    </source>
</evidence>
<evidence type="ECO:0008006" key="3">
    <source>
        <dbReference type="Google" id="ProtNLM"/>
    </source>
</evidence>